<proteinExistence type="predicted"/>
<organism evidence="3 4">
    <name type="scientific">Bradyrhizobium symbiodeficiens</name>
    <dbReference type="NCBI Taxonomy" id="1404367"/>
    <lineage>
        <taxon>Bacteria</taxon>
        <taxon>Pseudomonadati</taxon>
        <taxon>Pseudomonadota</taxon>
        <taxon>Alphaproteobacteria</taxon>
        <taxon>Hyphomicrobiales</taxon>
        <taxon>Nitrobacteraceae</taxon>
        <taxon>Bradyrhizobium</taxon>
    </lineage>
</organism>
<feature type="domain" description="Abortive infection phage resistance protein N-terminal" evidence="2">
    <location>
        <begin position="34"/>
        <end position="183"/>
    </location>
</feature>
<reference evidence="4" key="1">
    <citation type="submission" date="2019-06" db="EMBL/GenBank/DDBJ databases">
        <title>Whole-Genome Sequence of Bradyrhizobium sp. 3 Strain 65S1MB.</title>
        <authorList>
            <person name="Bromfield E.S.P."/>
            <person name="Cloutier S."/>
            <person name="Nguyen H.D.T."/>
        </authorList>
    </citation>
    <scope>NUCLEOTIDE SEQUENCE [LARGE SCALE GENOMIC DNA]</scope>
    <source>
        <strain evidence="4">65S1MB</strain>
    </source>
</reference>
<evidence type="ECO:0000259" key="1">
    <source>
        <dbReference type="Pfam" id="PF10592"/>
    </source>
</evidence>
<dbReference type="Proteomes" id="UP000319298">
    <property type="component" value="Chromosome"/>
</dbReference>
<dbReference type="Pfam" id="PF10592">
    <property type="entry name" value="AIPR"/>
    <property type="match status" value="1"/>
</dbReference>
<gene>
    <name evidence="3" type="ORF">FJN17_07535</name>
</gene>
<name>A0ABX5W2R9_9BRAD</name>
<evidence type="ECO:0000259" key="2">
    <source>
        <dbReference type="Pfam" id="PF22879"/>
    </source>
</evidence>
<dbReference type="InterPro" id="IPR055101">
    <property type="entry name" value="AIPR_N"/>
</dbReference>
<sequence>MTLEEFLVQTQGDVRKLVSDRMAEGGYLKAEAAFTDVVMQHLSECGMTFDTRPLHIERKISGAMLKLNGYAVSDDADQLDLFVTLYADTDTLQNIPDAEVVKAAEQCLRFLGKAADGTLANAIDPSDDAYELCLTIRDCYAELEQIRVYVITDRQTKTKSFKPKEVAGRSVRLEVMDIERLYRHWSEGKPRDELVVSFEEICGSAIPCVYVPGEDEDYDYALTAMPGNALRLLYDRYGARLLEANVRSFLSQTGKVNKGIRDTLRDAPERFMAYNNGIVLIADEASFSRTSDGSTGLSWLKGMQIVNGGQTTASIYFTKRKHPEVDLARVRVPAKVIILHRHDPESEDLLIGDISKYANSQNAVKVSDLSANKPFHIELEKLALATYCPDGVGRWFYERAAGSYNVMLAREGTTPARLKKIREVLPPSRKISKTDLAKYIQAWSGNPDIVSLGSQKNFDRFMSDPDSPAASVSLDVAGYKQLIAQAIIFKATHKIVLAGEFNQAQANITAYTVSWLAEQVRDRISLDAVWQRQSISPQLTAFVRIIASRMDEVLRQGAGGAQISEWAKKQECWTKVKAATFPPVPAGIPELAR</sequence>
<accession>A0ABX5W2R9</accession>
<dbReference type="RefSeq" id="WP_140478819.1">
    <property type="nucleotide sequence ID" value="NZ_CP041090.2"/>
</dbReference>
<keyword evidence="4" id="KW-1185">Reference proteome</keyword>
<feature type="domain" description="Abortive phage infection protein C-terminal" evidence="1">
    <location>
        <begin position="242"/>
        <end position="555"/>
    </location>
</feature>
<evidence type="ECO:0000313" key="3">
    <source>
        <dbReference type="EMBL" id="QDF37436.1"/>
    </source>
</evidence>
<dbReference type="EMBL" id="CP041090">
    <property type="protein sequence ID" value="QDF37436.1"/>
    <property type="molecule type" value="Genomic_DNA"/>
</dbReference>
<evidence type="ECO:0000313" key="4">
    <source>
        <dbReference type="Proteomes" id="UP000319298"/>
    </source>
</evidence>
<reference evidence="3 4" key="2">
    <citation type="journal article" date="2020" name="Int. J. Syst. Evol. Microbiol.">
        <title>Description and complete genome sequences of Bradyrhizobium symbiodeficiens sp. nov., a non-symbiotic bacterium associated with legumes native to Canada.</title>
        <authorList>
            <person name="Bromfield E.S.P."/>
            <person name="Cloutier S."/>
            <person name="Nguyen H.D.T."/>
        </authorList>
    </citation>
    <scope>NUCLEOTIDE SEQUENCE [LARGE SCALE GENOMIC DNA]</scope>
    <source>
        <strain evidence="3 4">65S1MB</strain>
    </source>
</reference>
<dbReference type="InterPro" id="IPR018891">
    <property type="entry name" value="AIPR_C"/>
</dbReference>
<protein>
    <submittedName>
        <fullName evidence="3">AIPR family protein</fullName>
    </submittedName>
</protein>
<dbReference type="Pfam" id="PF22879">
    <property type="entry name" value="AIPR_N"/>
    <property type="match status" value="1"/>
</dbReference>